<gene>
    <name evidence="1" type="ORF">HPB50_021423</name>
</gene>
<evidence type="ECO:0000313" key="2">
    <source>
        <dbReference type="Proteomes" id="UP000821845"/>
    </source>
</evidence>
<protein>
    <submittedName>
        <fullName evidence="1">Uncharacterized protein</fullName>
    </submittedName>
</protein>
<sequence length="97" mass="10843">MDQGLQIVAAVNDSLFESAEDFRHALDLANVTARSGGGKQQTEAASPLRNPLLTRANKTARLKFAVDHRSWTVGDSKYVVFSDESTFCSRWDREKRV</sequence>
<evidence type="ECO:0000313" key="1">
    <source>
        <dbReference type="EMBL" id="KAH6934169.1"/>
    </source>
</evidence>
<dbReference type="Proteomes" id="UP000821845">
    <property type="component" value="Chromosome 4"/>
</dbReference>
<dbReference type="EMBL" id="CM023484">
    <property type="protein sequence ID" value="KAH6934169.1"/>
    <property type="molecule type" value="Genomic_DNA"/>
</dbReference>
<organism evidence="1 2">
    <name type="scientific">Hyalomma asiaticum</name>
    <name type="common">Tick</name>
    <dbReference type="NCBI Taxonomy" id="266040"/>
    <lineage>
        <taxon>Eukaryota</taxon>
        <taxon>Metazoa</taxon>
        <taxon>Ecdysozoa</taxon>
        <taxon>Arthropoda</taxon>
        <taxon>Chelicerata</taxon>
        <taxon>Arachnida</taxon>
        <taxon>Acari</taxon>
        <taxon>Parasitiformes</taxon>
        <taxon>Ixodida</taxon>
        <taxon>Ixodoidea</taxon>
        <taxon>Ixodidae</taxon>
        <taxon>Hyalomminae</taxon>
        <taxon>Hyalomma</taxon>
    </lineage>
</organism>
<keyword evidence="2" id="KW-1185">Reference proteome</keyword>
<name>A0ACB7SJS5_HYAAI</name>
<reference evidence="1" key="1">
    <citation type="submission" date="2020-05" db="EMBL/GenBank/DDBJ databases">
        <title>Large-scale comparative analyses of tick genomes elucidate their genetic diversity and vector capacities.</title>
        <authorList>
            <person name="Jia N."/>
            <person name="Wang J."/>
            <person name="Shi W."/>
            <person name="Du L."/>
            <person name="Sun Y."/>
            <person name="Zhan W."/>
            <person name="Jiang J."/>
            <person name="Wang Q."/>
            <person name="Zhang B."/>
            <person name="Ji P."/>
            <person name="Sakyi L.B."/>
            <person name="Cui X."/>
            <person name="Yuan T."/>
            <person name="Jiang B."/>
            <person name="Yang W."/>
            <person name="Lam T.T.-Y."/>
            <person name="Chang Q."/>
            <person name="Ding S."/>
            <person name="Wang X."/>
            <person name="Zhu J."/>
            <person name="Ruan X."/>
            <person name="Zhao L."/>
            <person name="Wei J."/>
            <person name="Que T."/>
            <person name="Du C."/>
            <person name="Cheng J."/>
            <person name="Dai P."/>
            <person name="Han X."/>
            <person name="Huang E."/>
            <person name="Gao Y."/>
            <person name="Liu J."/>
            <person name="Shao H."/>
            <person name="Ye R."/>
            <person name="Li L."/>
            <person name="Wei W."/>
            <person name="Wang X."/>
            <person name="Wang C."/>
            <person name="Yang T."/>
            <person name="Huo Q."/>
            <person name="Li W."/>
            <person name="Guo W."/>
            <person name="Chen H."/>
            <person name="Zhou L."/>
            <person name="Ni X."/>
            <person name="Tian J."/>
            <person name="Zhou Y."/>
            <person name="Sheng Y."/>
            <person name="Liu T."/>
            <person name="Pan Y."/>
            <person name="Xia L."/>
            <person name="Li J."/>
            <person name="Zhao F."/>
            <person name="Cao W."/>
        </authorList>
    </citation>
    <scope>NUCLEOTIDE SEQUENCE</scope>
    <source>
        <strain evidence="1">Hyas-2018</strain>
    </source>
</reference>
<comment type="caution">
    <text evidence="1">The sequence shown here is derived from an EMBL/GenBank/DDBJ whole genome shotgun (WGS) entry which is preliminary data.</text>
</comment>
<proteinExistence type="predicted"/>
<accession>A0ACB7SJS5</accession>